<dbReference type="PANTHER" id="PTHR31111">
    <property type="entry name" value="BNAA05G37150D PROTEIN-RELATED"/>
    <property type="match status" value="1"/>
</dbReference>
<evidence type="ECO:0000259" key="1">
    <source>
        <dbReference type="Pfam" id="PF08268"/>
    </source>
</evidence>
<evidence type="ECO:0000313" key="2">
    <source>
        <dbReference type="EnsemblPlants" id="HORVU.MOREX.r3.7HG0657570.1"/>
    </source>
</evidence>
<reference evidence="3" key="1">
    <citation type="journal article" date="2012" name="Nature">
        <title>A physical, genetic and functional sequence assembly of the barley genome.</title>
        <authorList>
            <consortium name="The International Barley Genome Sequencing Consortium"/>
            <person name="Mayer K.F."/>
            <person name="Waugh R."/>
            <person name="Brown J.W."/>
            <person name="Schulman A."/>
            <person name="Langridge P."/>
            <person name="Platzer M."/>
            <person name="Fincher G.B."/>
            <person name="Muehlbauer G.J."/>
            <person name="Sato K."/>
            <person name="Close T.J."/>
            <person name="Wise R.P."/>
            <person name="Stein N."/>
        </authorList>
    </citation>
    <scope>NUCLEOTIDE SEQUENCE [LARGE SCALE GENOMIC DNA]</scope>
    <source>
        <strain evidence="3">cv. Morex</strain>
    </source>
</reference>
<dbReference type="EnsemblPlants" id="HORVU.MOREX.r3.7HG0657570.1">
    <property type="protein sequence ID" value="HORVU.MOREX.r3.7HG0657570.1"/>
    <property type="gene ID" value="HORVU.MOREX.r3.7HG0657570"/>
</dbReference>
<dbReference type="Proteomes" id="UP000011116">
    <property type="component" value="Chromosome 7H"/>
</dbReference>
<sequence>MRLPPNTRRLLRLVSRHWRDVVGERTATSLRSRAKTLIATTTGSPCVVDDLSSSPAPGTSHRNLWADWFTEMTYKGTSVVGTCNGLVCLYANRAPGGAITVIKPDTPFSGLAIPPLPPPPSLTADRCSLYNRGRQEAYSFAYLPTTRRYSVVHVPCHVNRSVYDAVHVFTLGEASWREVPAEPAARCDLAYGVVSVDGATYWVAAPEGTEKVMFFDLEDERVMSITTLPSALSRSKDGGSWHLAEVEGRLGIVFTHASSAVDKIEVWVLEGARGGRKIRWSRCHTPTNNPKKAKRGVVNITEENRGTRVTNMDIAGYDDVWRTFGYVETNEPLSIYKINLRDQLIST</sequence>
<evidence type="ECO:0000313" key="3">
    <source>
        <dbReference type="Proteomes" id="UP000011116"/>
    </source>
</evidence>
<dbReference type="AlphaFoldDB" id="A0A8I6YCC9"/>
<feature type="domain" description="F-box associated beta-propeller type 3" evidence="1">
    <location>
        <begin position="130"/>
        <end position="288"/>
    </location>
</feature>
<protein>
    <recommendedName>
        <fullName evidence="1">F-box associated beta-propeller type 3 domain-containing protein</fullName>
    </recommendedName>
</protein>
<dbReference type="Gramene" id="HORVU.MOREX.r3.7HG0657570.1">
    <property type="protein sequence ID" value="HORVU.MOREX.r3.7HG0657570.1"/>
    <property type="gene ID" value="HORVU.MOREX.r3.7HG0657570"/>
</dbReference>
<dbReference type="Pfam" id="PF08268">
    <property type="entry name" value="FBA_3"/>
    <property type="match status" value="1"/>
</dbReference>
<dbReference type="Gramene" id="HORVU.MOREX.r2.7HG0545720.1">
    <property type="protein sequence ID" value="HORVU.MOREX.r2.7HG0545720.1"/>
    <property type="gene ID" value="HORVU.MOREX.r2.7HG0545720"/>
</dbReference>
<dbReference type="SMR" id="A0A8I6YCC9"/>
<dbReference type="NCBIfam" id="TIGR01640">
    <property type="entry name" value="F_box_assoc_1"/>
    <property type="match status" value="1"/>
</dbReference>
<name>A0A8I6YCC9_HORVV</name>
<organism evidence="2 3">
    <name type="scientific">Hordeum vulgare subsp. vulgare</name>
    <name type="common">Domesticated barley</name>
    <dbReference type="NCBI Taxonomy" id="112509"/>
    <lineage>
        <taxon>Eukaryota</taxon>
        <taxon>Viridiplantae</taxon>
        <taxon>Streptophyta</taxon>
        <taxon>Embryophyta</taxon>
        <taxon>Tracheophyta</taxon>
        <taxon>Spermatophyta</taxon>
        <taxon>Magnoliopsida</taxon>
        <taxon>Liliopsida</taxon>
        <taxon>Poales</taxon>
        <taxon>Poaceae</taxon>
        <taxon>BOP clade</taxon>
        <taxon>Pooideae</taxon>
        <taxon>Triticodae</taxon>
        <taxon>Triticeae</taxon>
        <taxon>Hordeinae</taxon>
        <taxon>Hordeum</taxon>
    </lineage>
</organism>
<keyword evidence="3" id="KW-1185">Reference proteome</keyword>
<proteinExistence type="predicted"/>
<accession>A0A8I6YCC9</accession>
<reference evidence="2" key="3">
    <citation type="submission" date="2022-01" db="UniProtKB">
        <authorList>
            <consortium name="EnsemblPlants"/>
        </authorList>
    </citation>
    <scope>IDENTIFICATION</scope>
    <source>
        <strain evidence="2">subsp. vulgare</strain>
    </source>
</reference>
<dbReference type="InterPro" id="IPR013187">
    <property type="entry name" value="F-box-assoc_dom_typ3"/>
</dbReference>
<dbReference type="PANTHER" id="PTHR31111:SF133">
    <property type="entry name" value="OS07G0196600 PROTEIN"/>
    <property type="match status" value="1"/>
</dbReference>
<reference evidence="2" key="2">
    <citation type="submission" date="2020-10" db="EMBL/GenBank/DDBJ databases">
        <authorList>
            <person name="Scholz U."/>
            <person name="Mascher M."/>
            <person name="Fiebig A."/>
        </authorList>
    </citation>
    <scope>NUCLEOTIDE SEQUENCE [LARGE SCALE GENOMIC DNA]</scope>
    <source>
        <strain evidence="2">cv. Morex</strain>
    </source>
</reference>
<dbReference type="InterPro" id="IPR017451">
    <property type="entry name" value="F-box-assoc_interact_dom"/>
</dbReference>